<sequence>MIPDSMRFKMADYVTSQVLIVALAHRMTLKHHSNTTGKLGPHRVSSSPFTPRAWVDLVAANCGIRTVICPEPAPRVMSPYNYCPWFMSALENRGVSRSGLSSPEVRMEHQIPYRAEPTPQRLESLG</sequence>
<name>A0AAE1AMX4_9GAST</name>
<dbReference type="Proteomes" id="UP001283361">
    <property type="component" value="Unassembled WGS sequence"/>
</dbReference>
<dbReference type="AlphaFoldDB" id="A0AAE1AMX4"/>
<proteinExistence type="predicted"/>
<accession>A0AAE1AMX4</accession>
<reference evidence="1" key="1">
    <citation type="journal article" date="2023" name="G3 (Bethesda)">
        <title>A reference genome for the long-term kleptoplast-retaining sea slug Elysia crispata morphotype clarki.</title>
        <authorList>
            <person name="Eastman K.E."/>
            <person name="Pendleton A.L."/>
            <person name="Shaikh M.A."/>
            <person name="Suttiyut T."/>
            <person name="Ogas R."/>
            <person name="Tomko P."/>
            <person name="Gavelis G."/>
            <person name="Widhalm J.R."/>
            <person name="Wisecaver J.H."/>
        </authorList>
    </citation>
    <scope>NUCLEOTIDE SEQUENCE</scope>
    <source>
        <strain evidence="1">ECLA1</strain>
    </source>
</reference>
<keyword evidence="2" id="KW-1185">Reference proteome</keyword>
<dbReference type="EMBL" id="JAWDGP010001519">
    <property type="protein sequence ID" value="KAK3790734.1"/>
    <property type="molecule type" value="Genomic_DNA"/>
</dbReference>
<comment type="caution">
    <text evidence="1">The sequence shown here is derived from an EMBL/GenBank/DDBJ whole genome shotgun (WGS) entry which is preliminary data.</text>
</comment>
<evidence type="ECO:0000313" key="1">
    <source>
        <dbReference type="EMBL" id="KAK3790734.1"/>
    </source>
</evidence>
<protein>
    <submittedName>
        <fullName evidence="1">Uncharacterized protein</fullName>
    </submittedName>
</protein>
<organism evidence="1 2">
    <name type="scientific">Elysia crispata</name>
    <name type="common">lettuce slug</name>
    <dbReference type="NCBI Taxonomy" id="231223"/>
    <lineage>
        <taxon>Eukaryota</taxon>
        <taxon>Metazoa</taxon>
        <taxon>Spiralia</taxon>
        <taxon>Lophotrochozoa</taxon>
        <taxon>Mollusca</taxon>
        <taxon>Gastropoda</taxon>
        <taxon>Heterobranchia</taxon>
        <taxon>Euthyneura</taxon>
        <taxon>Panpulmonata</taxon>
        <taxon>Sacoglossa</taxon>
        <taxon>Placobranchoidea</taxon>
        <taxon>Plakobranchidae</taxon>
        <taxon>Elysia</taxon>
    </lineage>
</organism>
<evidence type="ECO:0000313" key="2">
    <source>
        <dbReference type="Proteomes" id="UP001283361"/>
    </source>
</evidence>
<gene>
    <name evidence="1" type="ORF">RRG08_038225</name>
</gene>